<protein>
    <submittedName>
        <fullName evidence="2">Uncharacterized protein</fullName>
    </submittedName>
</protein>
<proteinExistence type="predicted"/>
<evidence type="ECO:0000313" key="1">
    <source>
        <dbReference type="Proteomes" id="UP000887580"/>
    </source>
</evidence>
<sequence>MATSADRRKQLEYHLNYFKEISEQRWREKAIQWSYHIPAMISATLVICQLANTFLFGTFAYNFGKLYVLLDEYMLQTNGTTLIDGNKTIFYYYEGINHERINQIDLYHDQLWSMSVAEVIELIFPMINLIFFAWLMHDRTRKLKYKAKAIYLLCPALSLVLSISQASCMIHVTLSEAVYTIRFLLAKILSSLLVFNKSGRLPIEEYFGCEFYNDDDIVKPSCAGTIHDQVVSPFTLNLMIGIHIIPLIVFICLYIKNLTNNEMEHLFLYIESVDADGRPIAPIEIPAGQNRLLKHSLNDILTDFEIKFLPKIALNNASSTKKKQPPPPTFDESKSETPV</sequence>
<dbReference type="WBParaSite" id="PS1159_v2.g13050.t1">
    <property type="protein sequence ID" value="PS1159_v2.g13050.t1"/>
    <property type="gene ID" value="PS1159_v2.g13050"/>
</dbReference>
<reference evidence="2" key="1">
    <citation type="submission" date="2022-11" db="UniProtKB">
        <authorList>
            <consortium name="WormBaseParasite"/>
        </authorList>
    </citation>
    <scope>IDENTIFICATION</scope>
</reference>
<dbReference type="Proteomes" id="UP000887580">
    <property type="component" value="Unplaced"/>
</dbReference>
<organism evidence="1 2">
    <name type="scientific">Panagrolaimus sp. PS1159</name>
    <dbReference type="NCBI Taxonomy" id="55785"/>
    <lineage>
        <taxon>Eukaryota</taxon>
        <taxon>Metazoa</taxon>
        <taxon>Ecdysozoa</taxon>
        <taxon>Nematoda</taxon>
        <taxon>Chromadorea</taxon>
        <taxon>Rhabditida</taxon>
        <taxon>Tylenchina</taxon>
        <taxon>Panagrolaimomorpha</taxon>
        <taxon>Panagrolaimoidea</taxon>
        <taxon>Panagrolaimidae</taxon>
        <taxon>Panagrolaimus</taxon>
    </lineage>
</organism>
<name>A0AC35F268_9BILA</name>
<evidence type="ECO:0000313" key="2">
    <source>
        <dbReference type="WBParaSite" id="PS1159_v2.g13050.t1"/>
    </source>
</evidence>
<accession>A0AC35F268</accession>